<name>A0A5M6D4H6_9BACT</name>
<gene>
    <name evidence="4" type="ORF">FYK55_15690</name>
</gene>
<dbReference type="InterPro" id="IPR029062">
    <property type="entry name" value="Class_I_gatase-like"/>
</dbReference>
<evidence type="ECO:0000259" key="3">
    <source>
        <dbReference type="PROSITE" id="PS50234"/>
    </source>
</evidence>
<dbReference type="InterPro" id="IPR036465">
    <property type="entry name" value="vWFA_dom_sf"/>
</dbReference>
<dbReference type="SUPFAM" id="SSF52317">
    <property type="entry name" value="Class I glutamine amidotransferase-like"/>
    <property type="match status" value="1"/>
</dbReference>
<dbReference type="EMBL" id="VWOX01000008">
    <property type="protein sequence ID" value="KAA5542243.1"/>
    <property type="molecule type" value="Genomic_DNA"/>
</dbReference>
<protein>
    <submittedName>
        <fullName evidence="4">VWA domain-containing protein</fullName>
    </submittedName>
</protein>
<dbReference type="PANTHER" id="PTHR37947">
    <property type="entry name" value="BLL2462 PROTEIN"/>
    <property type="match status" value="1"/>
</dbReference>
<feature type="region of interest" description="Disordered" evidence="1">
    <location>
        <begin position="951"/>
        <end position="1010"/>
    </location>
</feature>
<keyword evidence="2" id="KW-1133">Transmembrane helix</keyword>
<evidence type="ECO:0000313" key="4">
    <source>
        <dbReference type="EMBL" id="KAA5542243.1"/>
    </source>
</evidence>
<feature type="domain" description="VWFA" evidence="3">
    <location>
        <begin position="70"/>
        <end position="211"/>
    </location>
</feature>
<evidence type="ECO:0000256" key="2">
    <source>
        <dbReference type="SAM" id="Phobius"/>
    </source>
</evidence>
<feature type="transmembrane region" description="Helical" evidence="2">
    <location>
        <begin position="12"/>
        <end position="31"/>
    </location>
</feature>
<reference evidence="4 5" key="1">
    <citation type="submission" date="2019-08" db="EMBL/GenBank/DDBJ databases">
        <authorList>
            <person name="Dhanesh K."/>
            <person name="Kumar G."/>
            <person name="Sasikala C."/>
            <person name="Venkata Ramana C."/>
        </authorList>
    </citation>
    <scope>NUCLEOTIDE SEQUENCE [LARGE SCALE GENOMIC DNA]</scope>
    <source>
        <strain evidence="4 5">JC645</strain>
    </source>
</reference>
<dbReference type="InterPro" id="IPR002035">
    <property type="entry name" value="VWF_A"/>
</dbReference>
<proteinExistence type="predicted"/>
<dbReference type="PANTHER" id="PTHR37947:SF2">
    <property type="entry name" value="VON WILLEBRAND FACTOR TYPE A"/>
    <property type="match status" value="1"/>
</dbReference>
<sequence>MLPYRLSFEHPTYLWLLLGLPVLWFLGYQSLAVLGKTRRALALLLRSLVWTVLVFALAGVQVVRVSDRMTVMYVLDQSESIPLAKRQVMLDYVVRNVRRHRDARRQDRAGIIVFGRDASIEIPPFDDDIRLRRLESLLDRADATNLESALNLAQATMSADTARRIVVVTDGNENLGQARKLVARVAAAGIGIDVVPVMLDAKSEVLVEKIDLPTDIRKGQPFEARIVVSNYADNAGSDAEPTKGKIRVKQKVGDNESILLEQDITLENGKNVFPLRHTIDRPAPYIYEAEFVPAGDDDDGLRQNNSATAYTHVRGQGRVLLIEDRSNEGDFDLMVDRLRDNNIEVVTQFNDDLFGSLAELQAYDAVILAGVPRVSGDSDNKIVSFSDAQIEMLVRNTQQLGAGLLMIGGPEAFGAGGWTGTELEKAMPVDFKIKNAKVQAVGALALIMHASEMADGNHWQKVICKSAIEQLGPSDLAGVLHWSFNGDAWLWGGQQGLLEVGPNRRAMLARVSKMTPGDMPQFDPAMKMAAKSLAAAPASVKHCIIISDGDPSDPTPGTINAFKNASISISTVAVASHGLAGSQRLQNIATATGGKYYSVKSGRALPRIFQREARRVSKPLVYEPPGGAVPEVIFPHPLLDGIDRVLPPVSGFVMTQTKDSPLAQVLIQSPKPEQPENATILAAWTYGLGRTAALTTDAGARWAGAWNDWADYDKFYSQLVRWLMRPTGDTGKFTIATQVEDGQVQVVVNALAEDDSFLDFLEMNATALDAELNPIPLEMRQTAPGRYVGSFPANSAGSYFVNVVPTAGATPLTTGVTVPYSDEYRVRETNLSLIESLAKTQPRGGAAGEVTPPLEQRPGAESVDSDPFRGGLALARSIRDAWPWFVLGGCCLFLGDVMIRRIALDFSWIGRLIRRLRGEKVDQSAAVTRLDALRKSKAQLGDDLEKRRASVRFEPTRVDGSDEPVDLADPGQPRKGSLPESPKDEPAPTSYTERLLEAKRRARKDKPDGE</sequence>
<dbReference type="Pfam" id="PF07090">
    <property type="entry name" value="GATase1_like"/>
    <property type="match status" value="1"/>
</dbReference>
<feature type="transmembrane region" description="Helical" evidence="2">
    <location>
        <begin position="43"/>
        <end position="63"/>
    </location>
</feature>
<organism evidence="4 5">
    <name type="scientific">Roseiconus nitratireducens</name>
    <dbReference type="NCBI Taxonomy" id="2605748"/>
    <lineage>
        <taxon>Bacteria</taxon>
        <taxon>Pseudomonadati</taxon>
        <taxon>Planctomycetota</taxon>
        <taxon>Planctomycetia</taxon>
        <taxon>Pirellulales</taxon>
        <taxon>Pirellulaceae</taxon>
        <taxon>Roseiconus</taxon>
    </lineage>
</organism>
<evidence type="ECO:0000256" key="1">
    <source>
        <dbReference type="SAM" id="MobiDB-lite"/>
    </source>
</evidence>
<dbReference type="PROSITE" id="PS50234">
    <property type="entry name" value="VWFA"/>
    <property type="match status" value="1"/>
</dbReference>
<dbReference type="AlphaFoldDB" id="A0A5M6D4H6"/>
<comment type="caution">
    <text evidence="4">The sequence shown here is derived from an EMBL/GenBank/DDBJ whole genome shotgun (WGS) entry which is preliminary data.</text>
</comment>
<dbReference type="Gene3D" id="3.40.50.410">
    <property type="entry name" value="von Willebrand factor, type A domain"/>
    <property type="match status" value="1"/>
</dbReference>
<dbReference type="Pfam" id="PF13519">
    <property type="entry name" value="VWA_2"/>
    <property type="match status" value="1"/>
</dbReference>
<dbReference type="Proteomes" id="UP000324479">
    <property type="component" value="Unassembled WGS sequence"/>
</dbReference>
<evidence type="ECO:0000313" key="5">
    <source>
        <dbReference type="Proteomes" id="UP000324479"/>
    </source>
</evidence>
<feature type="region of interest" description="Disordered" evidence="1">
    <location>
        <begin position="842"/>
        <end position="866"/>
    </location>
</feature>
<keyword evidence="2" id="KW-0812">Transmembrane</keyword>
<keyword evidence="5" id="KW-1185">Reference proteome</keyword>
<feature type="compositionally biased region" description="Basic and acidic residues" evidence="1">
    <location>
        <begin position="994"/>
        <end position="1010"/>
    </location>
</feature>
<dbReference type="InterPro" id="IPR010768">
    <property type="entry name" value="GATase1-like"/>
</dbReference>
<dbReference type="Gene3D" id="3.40.50.880">
    <property type="match status" value="2"/>
</dbReference>
<dbReference type="CDD" id="cd00198">
    <property type="entry name" value="vWFA"/>
    <property type="match status" value="1"/>
</dbReference>
<accession>A0A5M6D4H6</accession>
<keyword evidence="2" id="KW-0472">Membrane</keyword>
<dbReference type="SUPFAM" id="SSF53300">
    <property type="entry name" value="vWA-like"/>
    <property type="match status" value="2"/>
</dbReference>
<dbReference type="Pfam" id="PF00092">
    <property type="entry name" value="VWA"/>
    <property type="match status" value="1"/>
</dbReference>
<dbReference type="RefSeq" id="WP_150077390.1">
    <property type="nucleotide sequence ID" value="NZ_VWOX01000008.1"/>
</dbReference>
<dbReference type="SMART" id="SM00327">
    <property type="entry name" value="VWA"/>
    <property type="match status" value="2"/>
</dbReference>